<keyword evidence="4" id="KW-1185">Reference proteome</keyword>
<keyword evidence="1" id="KW-0732">Signal</keyword>
<organism evidence="3 4">
    <name type="scientific">Flavilitoribacter nigricans (strain ATCC 23147 / DSM 23189 / NBRC 102662 / NCIMB 1420 / SS-2)</name>
    <name type="common">Lewinella nigricans</name>
    <dbReference type="NCBI Taxonomy" id="1122177"/>
    <lineage>
        <taxon>Bacteria</taxon>
        <taxon>Pseudomonadati</taxon>
        <taxon>Bacteroidota</taxon>
        <taxon>Saprospiria</taxon>
        <taxon>Saprospirales</taxon>
        <taxon>Lewinellaceae</taxon>
        <taxon>Flavilitoribacter</taxon>
    </lineage>
</organism>
<proteinExistence type="predicted"/>
<dbReference type="OrthoDB" id="1070463at2"/>
<evidence type="ECO:0000313" key="4">
    <source>
        <dbReference type="Proteomes" id="UP000223913"/>
    </source>
</evidence>
<dbReference type="RefSeq" id="WP_143473330.1">
    <property type="nucleotide sequence ID" value="NZ_PDUD01000013.1"/>
</dbReference>
<dbReference type="AlphaFoldDB" id="A0A2D0NEM4"/>
<evidence type="ECO:0000256" key="1">
    <source>
        <dbReference type="SAM" id="SignalP"/>
    </source>
</evidence>
<feature type="domain" description="Alginate export" evidence="2">
    <location>
        <begin position="23"/>
        <end position="391"/>
    </location>
</feature>
<dbReference type="Pfam" id="PF13372">
    <property type="entry name" value="Alginate_exp"/>
    <property type="match status" value="1"/>
</dbReference>
<feature type="chain" id="PRO_5012112912" description="Alginate export domain-containing protein" evidence="1">
    <location>
        <begin position="23"/>
        <end position="424"/>
    </location>
</feature>
<gene>
    <name evidence="3" type="ORF">CRP01_08905</name>
</gene>
<accession>A0A2D0NEM4</accession>
<dbReference type="InterPro" id="IPR025388">
    <property type="entry name" value="Alginate_export_dom"/>
</dbReference>
<reference evidence="3 4" key="1">
    <citation type="submission" date="2017-10" db="EMBL/GenBank/DDBJ databases">
        <title>The draft genome sequence of Lewinella nigricans NBRC 102662.</title>
        <authorList>
            <person name="Wang K."/>
        </authorList>
    </citation>
    <scope>NUCLEOTIDE SEQUENCE [LARGE SCALE GENOMIC DNA]</scope>
    <source>
        <strain evidence="3 4">NBRC 102662</strain>
    </source>
</reference>
<protein>
    <recommendedName>
        <fullName evidence="2">Alginate export domain-containing protein</fullName>
    </recommendedName>
</protein>
<evidence type="ECO:0000313" key="3">
    <source>
        <dbReference type="EMBL" id="PHN06925.1"/>
    </source>
</evidence>
<evidence type="ECO:0000259" key="2">
    <source>
        <dbReference type="Pfam" id="PF13372"/>
    </source>
</evidence>
<dbReference type="EMBL" id="PDUD01000013">
    <property type="protein sequence ID" value="PHN06925.1"/>
    <property type="molecule type" value="Genomic_DNA"/>
</dbReference>
<sequence>MKPFKILLAGLLYLLTFSPVSAQLQFEFEVRPRTEYRHGFKTLASPDQDPAFFTDQRTRFNGLFSDDNITVKISLQDVRVWGNQSQLVVGDGNLTSLHEGWAKFNISPKFAFKVGRQEIAYDDQRILGSVGWAQQARSHDAAILMFQDSTFSGHLGLAFNQNSPRLFSTDYTVKNYKALQYLWLHKDWKQANLSVLVLNNGVQVLNDNGEAVGTNFSHTLGGRFGFKLGKFQINSSAYYQGGKQANVQGTRINALYTGADLTYGVGRGHSFTLGGEILSGNNQMNPTGENNAFTPLYGTNHKFNGLMDYFYVGNHVNNVGLNDLFVKWGMKKSKFNSGIQLHFFTANEAIADEAGKEMSSYLGTEVDITTSFPVTKGVGVAAGYSHMFGSDSMVTLKNAGSTDATSNWVWMMVTIKPSFKIATK</sequence>
<feature type="signal peptide" evidence="1">
    <location>
        <begin position="1"/>
        <end position="22"/>
    </location>
</feature>
<name>A0A2D0NEM4_FLAN2</name>
<dbReference type="Proteomes" id="UP000223913">
    <property type="component" value="Unassembled WGS sequence"/>
</dbReference>
<comment type="caution">
    <text evidence="3">The sequence shown here is derived from an EMBL/GenBank/DDBJ whole genome shotgun (WGS) entry which is preliminary data.</text>
</comment>